<dbReference type="GO" id="GO:0016020">
    <property type="term" value="C:membrane"/>
    <property type="evidence" value="ECO:0007669"/>
    <property type="project" value="UniProtKB-SubCell"/>
</dbReference>
<feature type="transmembrane region" description="Helical" evidence="7">
    <location>
        <begin position="12"/>
        <end position="35"/>
    </location>
</feature>
<evidence type="ECO:0000256" key="4">
    <source>
        <dbReference type="ARBA" id="ARBA00023136"/>
    </source>
</evidence>
<comment type="caution">
    <text evidence="9">The sequence shown here is derived from an EMBL/GenBank/DDBJ whole genome shotgun (WGS) entry which is preliminary data.</text>
</comment>
<evidence type="ECO:0000256" key="2">
    <source>
        <dbReference type="ARBA" id="ARBA00022692"/>
    </source>
</evidence>
<dbReference type="InterPro" id="IPR052337">
    <property type="entry name" value="SAT4-like"/>
</dbReference>
<comment type="similarity">
    <text evidence="5">Belongs to the SAT4 family.</text>
</comment>
<keyword evidence="3 7" id="KW-1133">Transmembrane helix</keyword>
<feature type="transmembrane region" description="Helical" evidence="7">
    <location>
        <begin position="98"/>
        <end position="118"/>
    </location>
</feature>
<organism evidence="9 10">
    <name type="scientific">Penicillium cosmopolitanum</name>
    <dbReference type="NCBI Taxonomy" id="1131564"/>
    <lineage>
        <taxon>Eukaryota</taxon>
        <taxon>Fungi</taxon>
        <taxon>Dikarya</taxon>
        <taxon>Ascomycota</taxon>
        <taxon>Pezizomycotina</taxon>
        <taxon>Eurotiomycetes</taxon>
        <taxon>Eurotiomycetidae</taxon>
        <taxon>Eurotiales</taxon>
        <taxon>Aspergillaceae</taxon>
        <taxon>Penicillium</taxon>
    </lineage>
</organism>
<feature type="transmembrane region" description="Helical" evidence="7">
    <location>
        <begin position="47"/>
        <end position="68"/>
    </location>
</feature>
<keyword evidence="10" id="KW-1185">Reference proteome</keyword>
<proteinExistence type="inferred from homology"/>
<feature type="transmembrane region" description="Helical" evidence="7">
    <location>
        <begin position="178"/>
        <end position="198"/>
    </location>
</feature>
<reference evidence="9" key="1">
    <citation type="submission" date="2022-12" db="EMBL/GenBank/DDBJ databases">
        <authorList>
            <person name="Petersen C."/>
        </authorList>
    </citation>
    <scope>NUCLEOTIDE SEQUENCE</scope>
    <source>
        <strain evidence="9">IBT 29677</strain>
    </source>
</reference>
<accession>A0A9W9VRY6</accession>
<evidence type="ECO:0000256" key="1">
    <source>
        <dbReference type="ARBA" id="ARBA00004141"/>
    </source>
</evidence>
<evidence type="ECO:0000256" key="6">
    <source>
        <dbReference type="SAM" id="MobiDB-lite"/>
    </source>
</evidence>
<dbReference type="Proteomes" id="UP001147747">
    <property type="component" value="Unassembled WGS sequence"/>
</dbReference>
<sequence>MTKEMPLVGHSMAIFASSAVMLAVSVIAVAMRCLVRSYVVRAFGWDDSLMVVALVLFITLTVSCMIGADNGIGHKNEDFKSILTLKKALLFWWLNQMFYLWATSLAKISIGVALLRLAVKKSHRIFVWVMISTVIAIGLMFWLVLLFDCKPVSYFWNQVDLTHSGTCTSINTLLAIAYFYSSVTIVCDLALGILPVFLVWNLQMNHRTKIAVGGILSLGAVASVAVIIRLPFLHHYADTDFLYSTYQIAVWSVIETGLGITAGSLMTLRPLFRWLLDGSMSYGRNGRSGRTSSRKHTLSKPHSHELNSLSNPSYWRPDIDAGKGIVNTVSSPRSNTFDDDNSSQEALYVDPSPIINPNRVTVHQTFDQVVSERKI</sequence>
<evidence type="ECO:0000259" key="8">
    <source>
        <dbReference type="Pfam" id="PF20684"/>
    </source>
</evidence>
<feature type="transmembrane region" description="Helical" evidence="7">
    <location>
        <begin position="210"/>
        <end position="228"/>
    </location>
</feature>
<comment type="subcellular location">
    <subcellularLocation>
        <location evidence="1">Membrane</location>
        <topology evidence="1">Multi-pass membrane protein</topology>
    </subcellularLocation>
</comment>
<feature type="transmembrane region" description="Helical" evidence="7">
    <location>
        <begin position="248"/>
        <end position="268"/>
    </location>
</feature>
<dbReference type="EMBL" id="JAPZBU010000009">
    <property type="protein sequence ID" value="KAJ5388227.1"/>
    <property type="molecule type" value="Genomic_DNA"/>
</dbReference>
<evidence type="ECO:0000256" key="5">
    <source>
        <dbReference type="ARBA" id="ARBA00038359"/>
    </source>
</evidence>
<evidence type="ECO:0000256" key="7">
    <source>
        <dbReference type="SAM" id="Phobius"/>
    </source>
</evidence>
<keyword evidence="4 7" id="KW-0472">Membrane</keyword>
<feature type="region of interest" description="Disordered" evidence="6">
    <location>
        <begin position="284"/>
        <end position="311"/>
    </location>
</feature>
<feature type="domain" description="Rhodopsin" evidence="8">
    <location>
        <begin position="31"/>
        <end position="273"/>
    </location>
</feature>
<dbReference type="Pfam" id="PF20684">
    <property type="entry name" value="Fung_rhodopsin"/>
    <property type="match status" value="1"/>
</dbReference>
<evidence type="ECO:0000256" key="3">
    <source>
        <dbReference type="ARBA" id="ARBA00022989"/>
    </source>
</evidence>
<feature type="transmembrane region" description="Helical" evidence="7">
    <location>
        <begin position="125"/>
        <end position="147"/>
    </location>
</feature>
<keyword evidence="2 7" id="KW-0812">Transmembrane</keyword>
<evidence type="ECO:0000313" key="9">
    <source>
        <dbReference type="EMBL" id="KAJ5388227.1"/>
    </source>
</evidence>
<gene>
    <name evidence="9" type="ORF">N7509_010768</name>
</gene>
<name>A0A9W9VRY6_9EURO</name>
<evidence type="ECO:0000313" key="10">
    <source>
        <dbReference type="Proteomes" id="UP001147747"/>
    </source>
</evidence>
<protein>
    <recommendedName>
        <fullName evidence="8">Rhodopsin domain-containing protein</fullName>
    </recommendedName>
</protein>
<dbReference type="AlphaFoldDB" id="A0A9W9VRY6"/>
<dbReference type="GeneID" id="81374385"/>
<dbReference type="InterPro" id="IPR049326">
    <property type="entry name" value="Rhodopsin_dom_fungi"/>
</dbReference>
<feature type="compositionally biased region" description="Basic residues" evidence="6">
    <location>
        <begin position="292"/>
        <end position="301"/>
    </location>
</feature>
<dbReference type="RefSeq" id="XP_056486025.1">
    <property type="nucleotide sequence ID" value="XM_056635405.1"/>
</dbReference>
<dbReference type="OrthoDB" id="5329176at2759"/>
<dbReference type="PANTHER" id="PTHR33048">
    <property type="entry name" value="PTH11-LIKE INTEGRAL MEMBRANE PROTEIN (AFU_ORTHOLOGUE AFUA_5G11245)"/>
    <property type="match status" value="1"/>
</dbReference>
<dbReference type="PANTHER" id="PTHR33048:SF140">
    <property type="entry name" value="ATPASE, PUTATIVE (EUROFUNG)-RELATED"/>
    <property type="match status" value="1"/>
</dbReference>
<reference evidence="9" key="2">
    <citation type="journal article" date="2023" name="IMA Fungus">
        <title>Comparative genomic study of the Penicillium genus elucidates a diverse pangenome and 15 lateral gene transfer events.</title>
        <authorList>
            <person name="Petersen C."/>
            <person name="Sorensen T."/>
            <person name="Nielsen M.R."/>
            <person name="Sondergaard T.E."/>
            <person name="Sorensen J.L."/>
            <person name="Fitzpatrick D.A."/>
            <person name="Frisvad J.C."/>
            <person name="Nielsen K.L."/>
        </authorList>
    </citation>
    <scope>NUCLEOTIDE SEQUENCE</scope>
    <source>
        <strain evidence="9">IBT 29677</strain>
    </source>
</reference>